<feature type="region of interest" description="Disordered" evidence="1">
    <location>
        <begin position="291"/>
        <end position="313"/>
    </location>
</feature>
<evidence type="ECO:0000313" key="3">
    <source>
        <dbReference type="EMBL" id="KAG1815127.1"/>
    </source>
</evidence>
<proteinExistence type="predicted"/>
<dbReference type="InterPro" id="IPR045341">
    <property type="entry name" value="DUF6532"/>
</dbReference>
<feature type="compositionally biased region" description="Acidic residues" evidence="1">
    <location>
        <begin position="218"/>
        <end position="233"/>
    </location>
</feature>
<dbReference type="AlphaFoldDB" id="A0A9P7JCY6"/>
<evidence type="ECO:0000259" key="2">
    <source>
        <dbReference type="Pfam" id="PF20149"/>
    </source>
</evidence>
<dbReference type="Proteomes" id="UP000807769">
    <property type="component" value="Unassembled WGS sequence"/>
</dbReference>
<accession>A0A9P7JCY6</accession>
<dbReference type="Pfam" id="PF20149">
    <property type="entry name" value="DUF6532"/>
    <property type="match status" value="1"/>
</dbReference>
<name>A0A9P7JCY6_9AGAM</name>
<dbReference type="EMBL" id="JABBWG010000019">
    <property type="protein sequence ID" value="KAG1815127.1"/>
    <property type="molecule type" value="Genomic_DNA"/>
</dbReference>
<evidence type="ECO:0000313" key="4">
    <source>
        <dbReference type="Proteomes" id="UP000807769"/>
    </source>
</evidence>
<reference evidence="3" key="1">
    <citation type="journal article" date="2020" name="New Phytol.">
        <title>Comparative genomics reveals dynamic genome evolution in host specialist ectomycorrhizal fungi.</title>
        <authorList>
            <person name="Lofgren L.A."/>
            <person name="Nguyen N.H."/>
            <person name="Vilgalys R."/>
            <person name="Ruytinx J."/>
            <person name="Liao H.L."/>
            <person name="Branco S."/>
            <person name="Kuo A."/>
            <person name="LaButti K."/>
            <person name="Lipzen A."/>
            <person name="Andreopoulos W."/>
            <person name="Pangilinan J."/>
            <person name="Riley R."/>
            <person name="Hundley H."/>
            <person name="Na H."/>
            <person name="Barry K."/>
            <person name="Grigoriev I.V."/>
            <person name="Stajich J.E."/>
            <person name="Kennedy P.G."/>
        </authorList>
    </citation>
    <scope>NUCLEOTIDE SEQUENCE</scope>
    <source>
        <strain evidence="3">MN1</strain>
    </source>
</reference>
<sequence length="650" mass="71035">MPDSPEKKQTKWKAADNDLTGIKPKKSQAPDADDSQHPQHLGRPGVGKGGRNIQLEQLDAIMDAPLWTSQPKGSHSLNPTLPINPVAPELPHKGRGSHSKADFIYYSQTMAQKKTVTPPLSVKTPIIPPGTEPDLQLLNNSFVAAAKPKATRVASNTSQCQLPVNTSNTAGGHLTTSGGPLPQTAVLRTASTTSADAHFYHSLDPALWPTGPQLMESESSDSSEGDSSSDDGSEDKPIGWRAVGGHHSMHPGFSGEVQQPQPKVVSTLPTDFQFQFSHDKDDQVAKKTFAVNGNSSNSSLMDNRNSPETNTGKSKVNVQAVKGAAKSKEVEGPNATQLCWYGPHWRSFLQDAKGGCHVQQALENPFLKLVNNLPVSIMESLSALLIQWLKNSRQVEADMLFFPLRYHTNPRHLPDVWPAHKPDMVRLLYDDLAMWCSDLKKVAIAIIPSTYNLVPPATIPVQEHAAWVQNTTTGFLDGSMFLHDGVDELGKTKNFAHPGLHEATILFLYTGSYCIAHRRPDIFQKEIPLTCLALVCTTFNCVFDGLIKNRNSKSFLKFTAKEYEPIYKAMLKLLNDVMDNPYHGPRLIRGPISMISAKTHTEKNDAIGYVLEASDLSALLLLIGNSSKVCFLDVPTWSTVVLGLGEQKGG</sequence>
<gene>
    <name evidence="3" type="ORF">BJ212DRAFT_1300303</name>
</gene>
<feature type="region of interest" description="Disordered" evidence="1">
    <location>
        <begin position="207"/>
        <end position="263"/>
    </location>
</feature>
<comment type="caution">
    <text evidence="3">The sequence shown here is derived from an EMBL/GenBank/DDBJ whole genome shotgun (WGS) entry which is preliminary data.</text>
</comment>
<protein>
    <recommendedName>
        <fullName evidence="2">DUF6532 domain-containing protein</fullName>
    </recommendedName>
</protein>
<feature type="compositionally biased region" description="Basic and acidic residues" evidence="1">
    <location>
        <begin position="1"/>
        <end position="16"/>
    </location>
</feature>
<feature type="region of interest" description="Disordered" evidence="1">
    <location>
        <begin position="1"/>
        <end position="57"/>
    </location>
</feature>
<organism evidence="3 4">
    <name type="scientific">Suillus subaureus</name>
    <dbReference type="NCBI Taxonomy" id="48587"/>
    <lineage>
        <taxon>Eukaryota</taxon>
        <taxon>Fungi</taxon>
        <taxon>Dikarya</taxon>
        <taxon>Basidiomycota</taxon>
        <taxon>Agaricomycotina</taxon>
        <taxon>Agaricomycetes</taxon>
        <taxon>Agaricomycetidae</taxon>
        <taxon>Boletales</taxon>
        <taxon>Suillineae</taxon>
        <taxon>Suillaceae</taxon>
        <taxon>Suillus</taxon>
    </lineage>
</organism>
<dbReference type="GeneID" id="64626986"/>
<evidence type="ECO:0000256" key="1">
    <source>
        <dbReference type="SAM" id="MobiDB-lite"/>
    </source>
</evidence>
<dbReference type="RefSeq" id="XP_041192264.1">
    <property type="nucleotide sequence ID" value="XM_041332969.1"/>
</dbReference>
<dbReference type="OrthoDB" id="2675583at2759"/>
<feature type="domain" description="DUF6532" evidence="2">
    <location>
        <begin position="405"/>
        <end position="576"/>
    </location>
</feature>
<keyword evidence="4" id="KW-1185">Reference proteome</keyword>